<accession>A0A6A3IFB1</accession>
<name>A0A6A3IFB1_9STRA</name>
<dbReference type="EMBL" id="QXGB01002527">
    <property type="protein sequence ID" value="KAE9177130.1"/>
    <property type="molecule type" value="Genomic_DNA"/>
</dbReference>
<dbReference type="Proteomes" id="UP000460718">
    <property type="component" value="Unassembled WGS sequence"/>
</dbReference>
<dbReference type="AlphaFoldDB" id="A0A6A3IFB1"/>
<evidence type="ECO:0000313" key="2">
    <source>
        <dbReference type="EMBL" id="KAE8978473.1"/>
    </source>
</evidence>
<reference evidence="17 18" key="1">
    <citation type="submission" date="2018-09" db="EMBL/GenBank/DDBJ databases">
        <title>Genomic investigation of the strawberry pathogen Phytophthora fragariae indicates pathogenicity is determined by transcriptional variation in three key races.</title>
        <authorList>
            <person name="Adams T.M."/>
            <person name="Armitage A.D."/>
            <person name="Sobczyk M.K."/>
            <person name="Bates H.J."/>
            <person name="Dunwell J.M."/>
            <person name="Nellist C.F."/>
            <person name="Harrison R.J."/>
        </authorList>
    </citation>
    <scope>NUCLEOTIDE SEQUENCE [LARGE SCALE GENOMIC DNA]</scope>
    <source>
        <strain evidence="9 13">A4</strain>
        <strain evidence="8 14">BC-1</strain>
        <strain evidence="7 18">BC-23</strain>
        <strain evidence="6 12">NOV-27</strain>
        <strain evidence="5 15">NOV-5</strain>
        <strain evidence="3 16">NOV-71</strain>
        <strain evidence="10 19">NOV-77</strain>
        <strain evidence="1 11">NOV-9</strain>
        <strain evidence="4 20">ONT-3</strain>
        <strain evidence="2 17">SCRP245</strain>
    </source>
</reference>
<dbReference type="InterPro" id="IPR020338">
    <property type="entry name" value="SMN_gemin7"/>
</dbReference>
<dbReference type="Gene3D" id="2.30.30.100">
    <property type="match status" value="1"/>
</dbReference>
<protein>
    <submittedName>
        <fullName evidence="2">Uncharacterized protein</fullName>
    </submittedName>
</protein>
<dbReference type="EMBL" id="QXGF01002554">
    <property type="protein sequence ID" value="KAE8924221.1"/>
    <property type="molecule type" value="Genomic_DNA"/>
</dbReference>
<evidence type="ECO:0000313" key="1">
    <source>
        <dbReference type="EMBL" id="KAE8924221.1"/>
    </source>
</evidence>
<dbReference type="OrthoDB" id="70763at2759"/>
<dbReference type="EMBL" id="QXFW01002445">
    <property type="protein sequence ID" value="KAE8978473.1"/>
    <property type="molecule type" value="Genomic_DNA"/>
</dbReference>
<sequence>MDREGARERMLHLWVALSANCAARTSILTTQSTMVHADTLIANAGQTLFACSNLDTPLGTYKHAVLRDQDIAQLERPLTAAELRGLVLDDTKTG</sequence>
<comment type="caution">
    <text evidence="2">The sequence shown here is derived from an EMBL/GenBank/DDBJ whole genome shotgun (WGS) entry which is preliminary data.</text>
</comment>
<evidence type="ECO:0000313" key="17">
    <source>
        <dbReference type="Proteomes" id="UP000460718"/>
    </source>
</evidence>
<evidence type="ECO:0000313" key="9">
    <source>
        <dbReference type="EMBL" id="KAE9280852.1"/>
    </source>
</evidence>
<dbReference type="Proteomes" id="UP000433483">
    <property type="component" value="Unassembled WGS sequence"/>
</dbReference>
<dbReference type="EMBL" id="QXFX01002511">
    <property type="protein sequence ID" value="KAE9076300.1"/>
    <property type="molecule type" value="Genomic_DNA"/>
</dbReference>
<evidence type="ECO:0000313" key="13">
    <source>
        <dbReference type="Proteomes" id="UP000437068"/>
    </source>
</evidence>
<evidence type="ECO:0000313" key="4">
    <source>
        <dbReference type="EMBL" id="KAE9076300.1"/>
    </source>
</evidence>
<evidence type="ECO:0000313" key="12">
    <source>
        <dbReference type="Proteomes" id="UP000433483"/>
    </source>
</evidence>
<evidence type="ECO:0000313" key="11">
    <source>
        <dbReference type="Proteomes" id="UP000429523"/>
    </source>
</evidence>
<evidence type="ECO:0000313" key="14">
    <source>
        <dbReference type="Proteomes" id="UP000440367"/>
    </source>
</evidence>
<dbReference type="EMBL" id="QXGC01002468">
    <property type="protein sequence ID" value="KAE9185761.1"/>
    <property type="molecule type" value="Genomic_DNA"/>
</dbReference>
<dbReference type="GO" id="GO:0034719">
    <property type="term" value="C:SMN-Sm protein complex"/>
    <property type="evidence" value="ECO:0007669"/>
    <property type="project" value="InterPro"/>
</dbReference>
<evidence type="ECO:0000313" key="5">
    <source>
        <dbReference type="EMBL" id="KAE9096951.1"/>
    </source>
</evidence>
<evidence type="ECO:0000313" key="8">
    <source>
        <dbReference type="EMBL" id="KAE9188185.1"/>
    </source>
</evidence>
<evidence type="ECO:0000313" key="16">
    <source>
        <dbReference type="Proteomes" id="UP000441208"/>
    </source>
</evidence>
<keyword evidence="12" id="KW-1185">Reference proteome</keyword>
<evidence type="ECO:0000313" key="7">
    <source>
        <dbReference type="EMBL" id="KAE9185761.1"/>
    </source>
</evidence>
<gene>
    <name evidence="9" type="ORF">PF001_g24040</name>
    <name evidence="8" type="ORF">PF002_g25376</name>
    <name evidence="7" type="ORF">PF004_g23267</name>
    <name evidence="6" type="ORF">PF005_g24628</name>
    <name evidence="5" type="ORF">PF006_g23691</name>
    <name evidence="3" type="ORF">PF007_g24843</name>
    <name evidence="10" type="ORF">PF008_g24150</name>
    <name evidence="1" type="ORF">PF009_g25545</name>
    <name evidence="4" type="ORF">PF010_g23953</name>
    <name evidence="2" type="ORF">PF011_g23224</name>
</gene>
<dbReference type="Proteomes" id="UP000441208">
    <property type="component" value="Unassembled WGS sequence"/>
</dbReference>
<dbReference type="Proteomes" id="UP000429523">
    <property type="component" value="Unassembled WGS sequence"/>
</dbReference>
<evidence type="ECO:0000313" key="20">
    <source>
        <dbReference type="Proteomes" id="UP000488956"/>
    </source>
</evidence>
<dbReference type="Proteomes" id="UP000440732">
    <property type="component" value="Unassembled WGS sequence"/>
</dbReference>
<proteinExistence type="predicted"/>
<dbReference type="Pfam" id="PF11095">
    <property type="entry name" value="Gemin7"/>
    <property type="match status" value="1"/>
</dbReference>
<organism evidence="2 17">
    <name type="scientific">Phytophthora fragariae</name>
    <dbReference type="NCBI Taxonomy" id="53985"/>
    <lineage>
        <taxon>Eukaryota</taxon>
        <taxon>Sar</taxon>
        <taxon>Stramenopiles</taxon>
        <taxon>Oomycota</taxon>
        <taxon>Peronosporomycetes</taxon>
        <taxon>Peronosporales</taxon>
        <taxon>Peronosporaceae</taxon>
        <taxon>Phytophthora</taxon>
    </lineage>
</organism>
<dbReference type="Proteomes" id="UP000437068">
    <property type="component" value="Unassembled WGS sequence"/>
</dbReference>
<evidence type="ECO:0000313" key="6">
    <source>
        <dbReference type="EMBL" id="KAE9177130.1"/>
    </source>
</evidence>
<evidence type="ECO:0000313" key="3">
    <source>
        <dbReference type="EMBL" id="KAE9075858.1"/>
    </source>
</evidence>
<dbReference type="EMBL" id="QXGD01002471">
    <property type="protein sequence ID" value="KAE9188185.1"/>
    <property type="molecule type" value="Genomic_DNA"/>
</dbReference>
<evidence type="ECO:0000313" key="10">
    <source>
        <dbReference type="EMBL" id="KAE9295920.1"/>
    </source>
</evidence>
<dbReference type="Proteomes" id="UP000486351">
    <property type="component" value="Unassembled WGS sequence"/>
</dbReference>
<dbReference type="EMBL" id="QXFZ01002564">
    <property type="protein sequence ID" value="KAE9075858.1"/>
    <property type="molecule type" value="Genomic_DNA"/>
</dbReference>
<dbReference type="Proteomes" id="UP000488956">
    <property type="component" value="Unassembled WGS sequence"/>
</dbReference>
<dbReference type="Proteomes" id="UP000440367">
    <property type="component" value="Unassembled WGS sequence"/>
</dbReference>
<dbReference type="Proteomes" id="UP000476176">
    <property type="component" value="Unassembled WGS sequence"/>
</dbReference>
<dbReference type="EMBL" id="QXGE01002564">
    <property type="protein sequence ID" value="KAE9280852.1"/>
    <property type="molecule type" value="Genomic_DNA"/>
</dbReference>
<evidence type="ECO:0000313" key="15">
    <source>
        <dbReference type="Proteomes" id="UP000440732"/>
    </source>
</evidence>
<evidence type="ECO:0000313" key="18">
    <source>
        <dbReference type="Proteomes" id="UP000476176"/>
    </source>
</evidence>
<evidence type="ECO:0000313" key="19">
    <source>
        <dbReference type="Proteomes" id="UP000486351"/>
    </source>
</evidence>
<dbReference type="EMBL" id="QXFY01002538">
    <property type="protein sequence ID" value="KAE9295920.1"/>
    <property type="molecule type" value="Genomic_DNA"/>
</dbReference>
<dbReference type="EMBL" id="QXGA01002485">
    <property type="protein sequence ID" value="KAE9096951.1"/>
    <property type="molecule type" value="Genomic_DNA"/>
</dbReference>